<dbReference type="Gene3D" id="1.10.8.640">
    <property type="entry name" value="Cytochrome C biogenesis protein"/>
    <property type="match status" value="1"/>
</dbReference>
<reference evidence="12" key="1">
    <citation type="submission" date="2017-09" db="EMBL/GenBank/DDBJ databases">
        <authorList>
            <person name="Varghese N."/>
            <person name="Submissions S."/>
        </authorList>
    </citation>
    <scope>NUCLEOTIDE SEQUENCE [LARGE SCALE GENOMIC DNA]</scope>
    <source>
        <strain evidence="12">USBA 140</strain>
    </source>
</reference>
<keyword evidence="6 9" id="KW-0408">Iron</keyword>
<evidence type="ECO:0000256" key="7">
    <source>
        <dbReference type="ARBA" id="ARBA00037230"/>
    </source>
</evidence>
<organism evidence="11 12">
    <name type="scientific">Caenispirillum bisanense</name>
    <dbReference type="NCBI Taxonomy" id="414052"/>
    <lineage>
        <taxon>Bacteria</taxon>
        <taxon>Pseudomonadati</taxon>
        <taxon>Pseudomonadota</taxon>
        <taxon>Alphaproteobacteria</taxon>
        <taxon>Rhodospirillales</taxon>
        <taxon>Novispirillaceae</taxon>
        <taxon>Caenispirillum</taxon>
    </lineage>
</organism>
<dbReference type="InterPro" id="IPR051263">
    <property type="entry name" value="C-type_cytochrome_biogenesis"/>
</dbReference>
<feature type="domain" description="CcmH/CycL/Ccl2/NrfF N-terminal" evidence="10">
    <location>
        <begin position="13"/>
        <end position="162"/>
    </location>
</feature>
<keyword evidence="4 9" id="KW-0732">Signal</keyword>
<dbReference type="AlphaFoldDB" id="A0A286GAX7"/>
<evidence type="ECO:0000256" key="6">
    <source>
        <dbReference type="ARBA" id="ARBA00023004"/>
    </source>
</evidence>
<keyword evidence="3 9" id="KW-0479">Metal-binding</keyword>
<keyword evidence="5" id="KW-0201">Cytochrome c-type biogenesis</keyword>
<evidence type="ECO:0000313" key="11">
    <source>
        <dbReference type="EMBL" id="SOD92667.1"/>
    </source>
</evidence>
<keyword evidence="2 9" id="KW-0349">Heme</keyword>
<evidence type="ECO:0000259" key="10">
    <source>
        <dbReference type="Pfam" id="PF03918"/>
    </source>
</evidence>
<dbReference type="Pfam" id="PF03918">
    <property type="entry name" value="CcmH"/>
    <property type="match status" value="1"/>
</dbReference>
<feature type="signal peptide" evidence="9">
    <location>
        <begin position="1"/>
        <end position="24"/>
    </location>
</feature>
<dbReference type="RefSeq" id="WP_097278284.1">
    <property type="nucleotide sequence ID" value="NZ_OCNJ01000002.1"/>
</dbReference>
<dbReference type="PANTHER" id="PTHR47870">
    <property type="entry name" value="CYTOCHROME C-TYPE BIOGENESIS PROTEIN CCMH"/>
    <property type="match status" value="1"/>
</dbReference>
<keyword evidence="9" id="KW-0472">Membrane</keyword>
<sequence>MIRTARALALAAVVAVAAGLPAHAVQPDEMLADPALEARAREVSKELRCVVCQNENIDESNAELARDMRLIVRDRIVKGDSNDEILEFMVARYGDYVLLEPPFKASTYALWFGPVLFLLLAGGVAFAFYRNRSAAAGTSGAAAVPPPADLTPEERRRLDALLRDGDGPNT</sequence>
<keyword evidence="9" id="KW-1133">Transmembrane helix</keyword>
<dbReference type="EMBL" id="OCNJ01000002">
    <property type="protein sequence ID" value="SOD92667.1"/>
    <property type="molecule type" value="Genomic_DNA"/>
</dbReference>
<protein>
    <recommendedName>
        <fullName evidence="9">Cytochrome c-type biogenesis protein</fullName>
    </recommendedName>
</protein>
<gene>
    <name evidence="11" type="ORF">SAMN05421508_102550</name>
</gene>
<evidence type="ECO:0000256" key="5">
    <source>
        <dbReference type="ARBA" id="ARBA00022748"/>
    </source>
</evidence>
<evidence type="ECO:0000256" key="3">
    <source>
        <dbReference type="ARBA" id="ARBA00022723"/>
    </source>
</evidence>
<comment type="function">
    <text evidence="7">Required for the biogenesis of c-type cytochromes. Possible subunit of a heme lyase.</text>
</comment>
<feature type="chain" id="PRO_5011813767" description="Cytochrome c-type biogenesis protein" evidence="9">
    <location>
        <begin position="25"/>
        <end position="170"/>
    </location>
</feature>
<evidence type="ECO:0000256" key="8">
    <source>
        <dbReference type="ARBA" id="ARBA00060491"/>
    </source>
</evidence>
<evidence type="ECO:0000256" key="9">
    <source>
        <dbReference type="RuleBase" id="RU364112"/>
    </source>
</evidence>
<dbReference type="GO" id="GO:0046872">
    <property type="term" value="F:metal ion binding"/>
    <property type="evidence" value="ECO:0007669"/>
    <property type="project" value="UniProtKB-KW"/>
</dbReference>
<proteinExistence type="inferred from homology"/>
<dbReference type="PANTHER" id="PTHR47870:SF1">
    <property type="entry name" value="CYTOCHROME C-TYPE BIOGENESIS PROTEIN CCMH"/>
    <property type="match status" value="1"/>
</dbReference>
<dbReference type="InterPro" id="IPR038297">
    <property type="entry name" value="CcmH/CycL/NrfF/Ccl2_sf"/>
</dbReference>
<evidence type="ECO:0000256" key="2">
    <source>
        <dbReference type="ARBA" id="ARBA00022617"/>
    </source>
</evidence>
<dbReference type="FunFam" id="1.10.8.640:FF:000001">
    <property type="entry name" value="Cytochrome c-type biogenesis protein"/>
    <property type="match status" value="1"/>
</dbReference>
<feature type="transmembrane region" description="Helical" evidence="9">
    <location>
        <begin position="108"/>
        <end position="129"/>
    </location>
</feature>
<dbReference type="OrthoDB" id="9804975at2"/>
<dbReference type="InterPro" id="IPR005616">
    <property type="entry name" value="CcmH/CycL/Ccl2/NrfF_N"/>
</dbReference>
<name>A0A286GAX7_9PROT</name>
<dbReference type="CDD" id="cd16378">
    <property type="entry name" value="CcmH_N"/>
    <property type="match status" value="1"/>
</dbReference>
<keyword evidence="12" id="KW-1185">Reference proteome</keyword>
<evidence type="ECO:0000313" key="12">
    <source>
        <dbReference type="Proteomes" id="UP000219621"/>
    </source>
</evidence>
<evidence type="ECO:0000256" key="4">
    <source>
        <dbReference type="ARBA" id="ARBA00022729"/>
    </source>
</evidence>
<keyword evidence="9" id="KW-0812">Transmembrane</keyword>
<evidence type="ECO:0000256" key="1">
    <source>
        <dbReference type="ARBA" id="ARBA00010342"/>
    </source>
</evidence>
<accession>A0A286GAX7</accession>
<comment type="similarity">
    <text evidence="1 9">Belongs to the CcmH/CycL/Ccl2/NrfF family.</text>
</comment>
<dbReference type="Proteomes" id="UP000219621">
    <property type="component" value="Unassembled WGS sequence"/>
</dbReference>
<comment type="subcellular location">
    <subcellularLocation>
        <location evidence="8">Membrane</location>
        <topology evidence="8">Single-pass membrane protein</topology>
        <orientation evidence="8">Periplasmic side</orientation>
    </subcellularLocation>
</comment>
<dbReference type="GO" id="GO:0017004">
    <property type="term" value="P:cytochrome complex assembly"/>
    <property type="evidence" value="ECO:0007669"/>
    <property type="project" value="UniProtKB-KW"/>
</dbReference>
<dbReference type="GO" id="GO:0005886">
    <property type="term" value="C:plasma membrane"/>
    <property type="evidence" value="ECO:0007669"/>
    <property type="project" value="TreeGrafter"/>
</dbReference>